<comment type="caution">
    <text evidence="1">The sequence shown here is derived from an EMBL/GenBank/DDBJ whole genome shotgun (WGS) entry which is preliminary data.</text>
</comment>
<dbReference type="InterPro" id="IPR009922">
    <property type="entry name" value="DUF1457"/>
</dbReference>
<gene>
    <name evidence="1" type="ORF">SAMN05660686_03285</name>
</gene>
<name>A0A8G2EZ41_9PROT</name>
<evidence type="ECO:0000313" key="2">
    <source>
        <dbReference type="Proteomes" id="UP000198615"/>
    </source>
</evidence>
<sequence length="175" mass="19766">MQADDDPVLVSAIAFWTEHRPVGGLPTRGEIDPLRIPPHLFPYLILAEVMTPQGRVRYRVVGDEMVHRWGTNFVGRRSDEIFSGDYRAYLEGAFALAIKHWQPVFTASRFRWDVGGFLWTRRVMLPIGATDQGPVTQVLVVQTWPNSREDRRTDPMVIVPGTAPVENAKAVLVTT</sequence>
<proteinExistence type="predicted"/>
<dbReference type="Proteomes" id="UP000198615">
    <property type="component" value="Unassembled WGS sequence"/>
</dbReference>
<keyword evidence="2" id="KW-1185">Reference proteome</keyword>
<reference evidence="1 2" key="1">
    <citation type="submission" date="2016-10" db="EMBL/GenBank/DDBJ databases">
        <authorList>
            <person name="Varghese N."/>
            <person name="Submissions S."/>
        </authorList>
    </citation>
    <scope>NUCLEOTIDE SEQUENCE [LARGE SCALE GENOMIC DNA]</scope>
    <source>
        <strain evidence="1 2">DSM 18839</strain>
    </source>
</reference>
<organism evidence="1 2">
    <name type="scientific">Thalassobaculum litoreum DSM 18839</name>
    <dbReference type="NCBI Taxonomy" id="1123362"/>
    <lineage>
        <taxon>Bacteria</taxon>
        <taxon>Pseudomonadati</taxon>
        <taxon>Pseudomonadota</taxon>
        <taxon>Alphaproteobacteria</taxon>
        <taxon>Rhodospirillales</taxon>
        <taxon>Thalassobaculaceae</taxon>
        <taxon>Thalassobaculum</taxon>
    </lineage>
</organism>
<dbReference type="Pfam" id="PF07310">
    <property type="entry name" value="PAS_5"/>
    <property type="match status" value="1"/>
</dbReference>
<accession>A0A8G2EZ41</accession>
<dbReference type="EMBL" id="FNBW01000010">
    <property type="protein sequence ID" value="SDG08282.1"/>
    <property type="molecule type" value="Genomic_DNA"/>
</dbReference>
<dbReference type="AlphaFoldDB" id="A0A8G2EZ41"/>
<evidence type="ECO:0000313" key="1">
    <source>
        <dbReference type="EMBL" id="SDG08282.1"/>
    </source>
</evidence>
<protein>
    <submittedName>
        <fullName evidence="1">PAS domain-containing protein</fullName>
    </submittedName>
</protein>
<dbReference type="RefSeq" id="WP_175474258.1">
    <property type="nucleotide sequence ID" value="NZ_FNBW01000010.1"/>
</dbReference>